<reference evidence="3" key="1">
    <citation type="submission" date="2018-07" db="EMBL/GenBank/DDBJ databases">
        <authorList>
            <person name="Zhao J."/>
        </authorList>
    </citation>
    <scope>NUCLEOTIDE SEQUENCE [LARGE SCALE GENOMIC DNA]</scope>
    <source>
        <strain evidence="3">GSSD-12</strain>
    </source>
</reference>
<dbReference type="PANTHER" id="PTHR36844">
    <property type="entry name" value="PROTEASE PRSW"/>
    <property type="match status" value="1"/>
</dbReference>
<dbReference type="AlphaFoldDB" id="A0A345I2D2"/>
<dbReference type="OrthoDB" id="9785431at2"/>
<dbReference type="KEGG" id="spad:DVK44_34930"/>
<feature type="transmembrane region" description="Helical" evidence="1">
    <location>
        <begin position="200"/>
        <end position="217"/>
    </location>
</feature>
<dbReference type="InterPro" id="IPR026898">
    <property type="entry name" value="PrsW"/>
</dbReference>
<keyword evidence="2" id="KW-0645">Protease</keyword>
<name>A0A345I2D2_9ACTN</name>
<organism evidence="2 3">
    <name type="scientific">Streptomyces paludis</name>
    <dbReference type="NCBI Taxonomy" id="2282738"/>
    <lineage>
        <taxon>Bacteria</taxon>
        <taxon>Bacillati</taxon>
        <taxon>Actinomycetota</taxon>
        <taxon>Actinomycetes</taxon>
        <taxon>Kitasatosporales</taxon>
        <taxon>Streptomycetaceae</taxon>
        <taxon>Streptomyces</taxon>
    </lineage>
</organism>
<evidence type="ECO:0000256" key="1">
    <source>
        <dbReference type="SAM" id="Phobius"/>
    </source>
</evidence>
<dbReference type="Proteomes" id="UP000253868">
    <property type="component" value="Chromosome"/>
</dbReference>
<proteinExistence type="predicted"/>
<dbReference type="PANTHER" id="PTHR36844:SF1">
    <property type="entry name" value="PROTEASE PRSW"/>
    <property type="match status" value="1"/>
</dbReference>
<keyword evidence="1" id="KW-0812">Transmembrane</keyword>
<protein>
    <submittedName>
        <fullName evidence="2">Protease PrsW</fullName>
    </submittedName>
</protein>
<feature type="transmembrane region" description="Helical" evidence="1">
    <location>
        <begin position="171"/>
        <end position="188"/>
    </location>
</feature>
<evidence type="ECO:0000313" key="2">
    <source>
        <dbReference type="EMBL" id="AXG83106.1"/>
    </source>
</evidence>
<keyword evidence="3" id="KW-1185">Reference proteome</keyword>
<dbReference type="GO" id="GO:0008233">
    <property type="term" value="F:peptidase activity"/>
    <property type="evidence" value="ECO:0007669"/>
    <property type="project" value="UniProtKB-KW"/>
</dbReference>
<keyword evidence="1" id="KW-1133">Transmembrane helix</keyword>
<dbReference type="Pfam" id="PF13367">
    <property type="entry name" value="PrsW-protease"/>
    <property type="match status" value="1"/>
</dbReference>
<accession>A0A345I2D2</accession>
<evidence type="ECO:0000313" key="3">
    <source>
        <dbReference type="Proteomes" id="UP000253868"/>
    </source>
</evidence>
<keyword evidence="2" id="KW-0378">Hydrolase</keyword>
<dbReference type="PROSITE" id="PS51257">
    <property type="entry name" value="PROKAR_LIPOPROTEIN"/>
    <property type="match status" value="1"/>
</dbReference>
<keyword evidence="1" id="KW-0472">Membrane</keyword>
<gene>
    <name evidence="2" type="ORF">DVK44_34930</name>
</gene>
<dbReference type="GO" id="GO:0006508">
    <property type="term" value="P:proteolysis"/>
    <property type="evidence" value="ECO:0007669"/>
    <property type="project" value="UniProtKB-KW"/>
</dbReference>
<sequence>MGKAALARVRPFRDPPRAWAWSGVAWGATAATACALVANDGLQSIWAKTAGVGFGSRWGAALTAPLNEELLKFSGVVLIALVARRLIRGPLDGFFLGAFTGLGFQAVENWTYAMNAILAGGGVNGVTEVTQSFTTRVLLTGLGSHWAMSAVAGTGAGVLFAHSDRPVRRRLVPAAACVLTAMGMHALFDAPVLDSAGGLAVKVAVNFLVAVGFCLVLRHRARRRARAFLESAETPIGVELLTRRSRRRALERVAPGHRAVAAARAASYLDIVEERAANGDAPERAPDMNIITK</sequence>
<dbReference type="EMBL" id="CP031194">
    <property type="protein sequence ID" value="AXG83106.1"/>
    <property type="molecule type" value="Genomic_DNA"/>
</dbReference>